<reference evidence="1 2" key="1">
    <citation type="submission" date="2015-03" db="EMBL/GenBank/DDBJ databases">
        <title>Genome assembly of Sandaracinus amylolyticus DSM 53668.</title>
        <authorList>
            <person name="Sharma G."/>
            <person name="Subramanian S."/>
        </authorList>
    </citation>
    <scope>NUCLEOTIDE SEQUENCE [LARGE SCALE GENOMIC DNA]</scope>
    <source>
        <strain evidence="1 2">DSM 53668</strain>
    </source>
</reference>
<evidence type="ECO:0000313" key="2">
    <source>
        <dbReference type="Proteomes" id="UP000034883"/>
    </source>
</evidence>
<dbReference type="EMBL" id="CP011125">
    <property type="protein sequence ID" value="AKF09006.1"/>
    <property type="molecule type" value="Genomic_DNA"/>
</dbReference>
<name>A0A0F6W6V3_9BACT</name>
<dbReference type="STRING" id="927083.DB32_006155"/>
<proteinExistence type="predicted"/>
<organism evidence="1 2">
    <name type="scientific">Sandaracinus amylolyticus</name>
    <dbReference type="NCBI Taxonomy" id="927083"/>
    <lineage>
        <taxon>Bacteria</taxon>
        <taxon>Pseudomonadati</taxon>
        <taxon>Myxococcota</taxon>
        <taxon>Polyangia</taxon>
        <taxon>Polyangiales</taxon>
        <taxon>Sandaracinaceae</taxon>
        <taxon>Sandaracinus</taxon>
    </lineage>
</organism>
<evidence type="ECO:0000313" key="1">
    <source>
        <dbReference type="EMBL" id="AKF09006.1"/>
    </source>
</evidence>
<protein>
    <submittedName>
        <fullName evidence="1">Uncharacterized protein</fullName>
    </submittedName>
</protein>
<sequence>MSRIATRPRERRARDDREPAAATIVIVSTEEAIVPLLASRDAIPLATHVRGALVAPSLQLVRSFHLEPEYFASLPIELHDALRALTASSWLAMDVATAHYAAIDTLGLAPTAIVEMGRQSATRVHGSYVRTIIDQLRTTGGADPVSLLSRLPSILDRIVLGGTAAVFRVGERDVRVELLGMPVLRYDYLRHGWAGAFQASLELVTRKVHVAEITALRTATSVAYQIVWI</sequence>
<dbReference type="Proteomes" id="UP000034883">
    <property type="component" value="Chromosome"/>
</dbReference>
<gene>
    <name evidence="1" type="ORF">DB32_006155</name>
</gene>
<keyword evidence="2" id="KW-1185">Reference proteome</keyword>
<dbReference type="AlphaFoldDB" id="A0A0F6W6V3"/>
<dbReference type="KEGG" id="samy:DB32_006155"/>
<accession>A0A0F6W6V3</accession>